<protein>
    <submittedName>
        <fullName evidence="1">Uncharacterized protein</fullName>
    </submittedName>
</protein>
<comment type="caution">
    <text evidence="1">The sequence shown here is derived from an EMBL/GenBank/DDBJ whole genome shotgun (WGS) entry which is preliminary data.</text>
</comment>
<reference evidence="1" key="1">
    <citation type="submission" date="2023-04" db="EMBL/GenBank/DDBJ databases">
        <title>Draft Genome sequencing of Naganishia species isolated from polar environments using Oxford Nanopore Technology.</title>
        <authorList>
            <person name="Leo P."/>
            <person name="Venkateswaran K."/>
        </authorList>
    </citation>
    <scope>NUCLEOTIDE SEQUENCE</scope>
    <source>
        <strain evidence="1">MNA-CCFEE 5261</strain>
    </source>
</reference>
<name>A0ACC2VBR4_9TREE</name>
<accession>A0ACC2VBR4</accession>
<proteinExistence type="predicted"/>
<dbReference type="EMBL" id="JASBWR010000094">
    <property type="protein sequence ID" value="KAJ9096286.1"/>
    <property type="molecule type" value="Genomic_DNA"/>
</dbReference>
<keyword evidence="2" id="KW-1185">Reference proteome</keyword>
<sequence>MEISLSLEETNKLRRQLGLREIPQGDDSVSTLQNKVSKNDLLIAETNKLRASAGLKPIPETDSKEKADDNVDTRVESRGSKLLDKLKSRRNVAHLDENEEPNENHDIVVNTDDWLNSLGKEATDTTESDSVQNVVHKDKTKDVNEVLRDLSTPMLDSKVPHILKESPNQEEKASLSGISDTAEPSEQPLKKRMAILLFDEDEIQPETVKMKKIKKKSLKKRKREQTMDPFEVKPVVLEQFEDNDDDFEVQSMINHKRRLKQQQRKKLTSEELAKEISQLELWDSKDALDRASALATASGLVFDDTSEFLSSLSTEKTEKKVDTAEPETEKEQTPKSNEQLEAHTEPSEPIEEGTTPRFNTGIAATLNYLKLHSVLETKQIQQEAREQREAAKRAEMTKLNIEIESRLVREQLESDGSYKSLPKEEKETIFERYLDERLREKGLLQVAEPKRKKKYDLYTSNNNYRPQVQLVYKDKDGHELLQKEAFKHLSHKFHGAKPGKADKHKAKKTEPSERIL</sequence>
<evidence type="ECO:0000313" key="2">
    <source>
        <dbReference type="Proteomes" id="UP001241377"/>
    </source>
</evidence>
<organism evidence="1 2">
    <name type="scientific">Naganishia cerealis</name>
    <dbReference type="NCBI Taxonomy" id="610337"/>
    <lineage>
        <taxon>Eukaryota</taxon>
        <taxon>Fungi</taxon>
        <taxon>Dikarya</taxon>
        <taxon>Basidiomycota</taxon>
        <taxon>Agaricomycotina</taxon>
        <taxon>Tremellomycetes</taxon>
        <taxon>Filobasidiales</taxon>
        <taxon>Filobasidiaceae</taxon>
        <taxon>Naganishia</taxon>
    </lineage>
</organism>
<dbReference type="Proteomes" id="UP001241377">
    <property type="component" value="Unassembled WGS sequence"/>
</dbReference>
<gene>
    <name evidence="1" type="ORF">QFC19_007250</name>
</gene>
<evidence type="ECO:0000313" key="1">
    <source>
        <dbReference type="EMBL" id="KAJ9096286.1"/>
    </source>
</evidence>